<keyword evidence="4" id="KW-1185">Reference proteome</keyword>
<organism evidence="3 4">
    <name type="scientific">Subtercola vilae</name>
    <dbReference type="NCBI Taxonomy" id="2056433"/>
    <lineage>
        <taxon>Bacteria</taxon>
        <taxon>Bacillati</taxon>
        <taxon>Actinomycetota</taxon>
        <taxon>Actinomycetes</taxon>
        <taxon>Micrococcales</taxon>
        <taxon>Microbacteriaceae</taxon>
        <taxon>Subtercola</taxon>
    </lineage>
</organism>
<proteinExistence type="predicted"/>
<reference evidence="3 4" key="1">
    <citation type="journal article" date="2019" name="Microorganisms">
        <title>Systematic Affiliation and Genome Analysis of Subtercola vilae DB165(T) with Particular Emphasis on Cold Adaptation of an Isolate from a High-Altitude Cold Volcano Lake.</title>
        <authorList>
            <person name="Villalobos A.S."/>
            <person name="Wiese J."/>
            <person name="Imhoff J.F."/>
            <person name="Dorador C."/>
            <person name="Keller A."/>
            <person name="Hentschel U."/>
        </authorList>
    </citation>
    <scope>NUCLEOTIDE SEQUENCE [LARGE SCALE GENOMIC DNA]</scope>
    <source>
        <strain evidence="3 4">DB165</strain>
    </source>
</reference>
<dbReference type="EMBL" id="QYRT01000051">
    <property type="protein sequence ID" value="TIH30477.1"/>
    <property type="molecule type" value="Genomic_DNA"/>
</dbReference>
<dbReference type="GO" id="GO:0004252">
    <property type="term" value="F:serine-type endopeptidase activity"/>
    <property type="evidence" value="ECO:0007669"/>
    <property type="project" value="InterPro"/>
</dbReference>
<protein>
    <submittedName>
        <fullName evidence="3">S26 family signal peptidase</fullName>
    </submittedName>
</protein>
<accession>A0A4T2BGW0</accession>
<evidence type="ECO:0000259" key="2">
    <source>
        <dbReference type="Pfam" id="PF10502"/>
    </source>
</evidence>
<dbReference type="SUPFAM" id="SSF51306">
    <property type="entry name" value="LexA/Signal peptidase"/>
    <property type="match status" value="1"/>
</dbReference>
<feature type="transmembrane region" description="Helical" evidence="1">
    <location>
        <begin position="154"/>
        <end position="171"/>
    </location>
</feature>
<feature type="transmembrane region" description="Helical" evidence="1">
    <location>
        <begin position="111"/>
        <end position="142"/>
    </location>
</feature>
<gene>
    <name evidence="3" type="ORF">D4765_17090</name>
</gene>
<keyword evidence="1" id="KW-0472">Membrane</keyword>
<evidence type="ECO:0000313" key="4">
    <source>
        <dbReference type="Proteomes" id="UP000306192"/>
    </source>
</evidence>
<dbReference type="AlphaFoldDB" id="A0A4T2BGW0"/>
<dbReference type="OrthoDB" id="4315104at2"/>
<comment type="caution">
    <text evidence="3">The sequence shown here is derived from an EMBL/GenBank/DDBJ whole genome shotgun (WGS) entry which is preliminary data.</text>
</comment>
<name>A0A4T2BGW0_9MICO</name>
<dbReference type="GO" id="GO:0006465">
    <property type="term" value="P:signal peptide processing"/>
    <property type="evidence" value="ECO:0007669"/>
    <property type="project" value="InterPro"/>
</dbReference>
<dbReference type="Proteomes" id="UP000306192">
    <property type="component" value="Unassembled WGS sequence"/>
</dbReference>
<dbReference type="RefSeq" id="WP_136643520.1">
    <property type="nucleotide sequence ID" value="NZ_QYRT01000051.1"/>
</dbReference>
<feature type="transmembrane region" description="Helical" evidence="1">
    <location>
        <begin position="242"/>
        <end position="264"/>
    </location>
</feature>
<keyword evidence="1" id="KW-0812">Transmembrane</keyword>
<dbReference type="CDD" id="cd06530">
    <property type="entry name" value="S26_SPase_I"/>
    <property type="match status" value="1"/>
</dbReference>
<feature type="transmembrane region" description="Helical" evidence="1">
    <location>
        <begin position="7"/>
        <end position="28"/>
    </location>
</feature>
<dbReference type="Pfam" id="PF10502">
    <property type="entry name" value="Peptidase_S26"/>
    <property type="match status" value="1"/>
</dbReference>
<evidence type="ECO:0000313" key="3">
    <source>
        <dbReference type="EMBL" id="TIH30477.1"/>
    </source>
</evidence>
<feature type="domain" description="Peptidase S26" evidence="2">
    <location>
        <begin position="12"/>
        <end position="93"/>
    </location>
</feature>
<dbReference type="InterPro" id="IPR036286">
    <property type="entry name" value="LexA/Signal_pep-like_sf"/>
</dbReference>
<evidence type="ECO:0000256" key="1">
    <source>
        <dbReference type="SAM" id="Phobius"/>
    </source>
</evidence>
<dbReference type="InterPro" id="IPR019533">
    <property type="entry name" value="Peptidase_S26"/>
</dbReference>
<keyword evidence="1" id="KW-1133">Transmembrane helix</keyword>
<sequence>MSRPGRIVVTGAATLIAALLIGMVVFFFTGGRWFIVQTPSMGQTAPVGTLILTTPAPAVGVAVGDIITFRPPTSPTEIYTHRVISITDGNIKTQGDINGAVDPWVLHPGDIIGIAAVVLPTIGWAVRALPILAIGTVLVWLISGLFRSATSRSALRVAGVSLVAATAAYILRPLIGIVLLSTNADTTGAHATVVSTGILPIRVQAAGGNHADLVTGQVGTLDVPTLIQNSQYHLSSALNLSLPGWMILGIVCVLPLLWCLIIGLPSDPDRPSP</sequence>